<dbReference type="Proteomes" id="UP000238322">
    <property type="component" value="Unassembled WGS sequence"/>
</dbReference>
<dbReference type="AlphaFoldDB" id="A0A2S8FVK7"/>
<evidence type="ECO:0000313" key="2">
    <source>
        <dbReference type="Proteomes" id="UP000238322"/>
    </source>
</evidence>
<reference evidence="1 2" key="1">
    <citation type="submission" date="2018-02" db="EMBL/GenBank/DDBJ databases">
        <title>Comparative genomes isolates from brazilian mangrove.</title>
        <authorList>
            <person name="Araujo J.E."/>
            <person name="Taketani R.G."/>
            <person name="Silva M.C.P."/>
            <person name="Loureco M.V."/>
            <person name="Andreote F.D."/>
        </authorList>
    </citation>
    <scope>NUCLEOTIDE SEQUENCE [LARGE SCALE GENOMIC DNA]</scope>
    <source>
        <strain evidence="1 2">Hex-1 MGV</strain>
    </source>
</reference>
<protein>
    <submittedName>
        <fullName evidence="1">Uncharacterized protein</fullName>
    </submittedName>
</protein>
<organism evidence="1 2">
    <name type="scientific">Blastopirellula marina</name>
    <dbReference type="NCBI Taxonomy" id="124"/>
    <lineage>
        <taxon>Bacteria</taxon>
        <taxon>Pseudomonadati</taxon>
        <taxon>Planctomycetota</taxon>
        <taxon>Planctomycetia</taxon>
        <taxon>Pirellulales</taxon>
        <taxon>Pirellulaceae</taxon>
        <taxon>Blastopirellula</taxon>
    </lineage>
</organism>
<accession>A0A2S8FVK7</accession>
<gene>
    <name evidence="1" type="ORF">C5Y83_09770</name>
</gene>
<name>A0A2S8FVK7_9BACT</name>
<sequence>MPCLVRTGSQSALLPSANSEEGSVAMPSVMQIQKICFGTSGKTVVLLLLSLVLVNSLIAADKSPQSQLRIRAVAPEKAAPKVVHDANIRVTAATTPGAFKPVVRAASLSGFQSAEDDAPVVQDTPLEVAAPMPLSPTSILNDRGKLSSKSNEFFKKLTPTDRELLYDGRLPDEFGIGRTYDYVIDGEKITPPENIAGKIFSQEPIENYAYGYHHDWYPMVAAWEAPAFYHRPLYFEEVNLERYGNQHMHLQPVYSAAHFFANTLALPYKMGVNAPCERIYTLGHYRPGDCNPHDRHGLPFSWRGIIYTGAVYSGIGAAFP</sequence>
<proteinExistence type="predicted"/>
<evidence type="ECO:0000313" key="1">
    <source>
        <dbReference type="EMBL" id="PQO36193.1"/>
    </source>
</evidence>
<dbReference type="EMBL" id="PUHY01000006">
    <property type="protein sequence ID" value="PQO36193.1"/>
    <property type="molecule type" value="Genomic_DNA"/>
</dbReference>
<comment type="caution">
    <text evidence="1">The sequence shown here is derived from an EMBL/GenBank/DDBJ whole genome shotgun (WGS) entry which is preliminary data.</text>
</comment>